<comment type="cofactor">
    <cofactor evidence="1 3">
        <name>pyridoxal 5'-phosphate</name>
        <dbReference type="ChEBI" id="CHEBI:597326"/>
    </cofactor>
</comment>
<reference evidence="5 6" key="2">
    <citation type="submission" date="2014-05" db="EMBL/GenBank/DDBJ databases">
        <title>Draft genome sequence of Halobacillus karajensis HK-03.</title>
        <authorList>
            <person name="Khelaifia S."/>
            <person name="Croce O."/>
            <person name="Lagier J.C."/>
            <person name="Raoult D."/>
        </authorList>
    </citation>
    <scope>NUCLEOTIDE SEQUENCE [LARGE SCALE GENOMIC DNA]</scope>
    <source>
        <strain evidence="5 6">HD-03</strain>
    </source>
</reference>
<dbReference type="Pfam" id="PF02784">
    <property type="entry name" value="Orn_Arg_deC_N"/>
    <property type="match status" value="1"/>
</dbReference>
<evidence type="ECO:0000256" key="2">
    <source>
        <dbReference type="ARBA" id="ARBA00022898"/>
    </source>
</evidence>
<protein>
    <submittedName>
        <fullName evidence="5">L-glutamyl-[BtrI acyl-carrier protein] decarboxylase</fullName>
    </submittedName>
</protein>
<keyword evidence="6" id="KW-1185">Reference proteome</keyword>
<dbReference type="SUPFAM" id="SSF50621">
    <property type="entry name" value="Alanine racemase C-terminal domain-like"/>
    <property type="match status" value="1"/>
</dbReference>
<dbReference type="PANTHER" id="PTHR43727:SF2">
    <property type="entry name" value="GROUP IV DECARBOXYLASE"/>
    <property type="match status" value="1"/>
</dbReference>
<dbReference type="Gene3D" id="2.40.37.10">
    <property type="entry name" value="Lyase, Ornithine Decarboxylase, Chain A, domain 1"/>
    <property type="match status" value="1"/>
</dbReference>
<dbReference type="PRINTS" id="PR01179">
    <property type="entry name" value="ODADCRBXLASE"/>
</dbReference>
<dbReference type="GO" id="GO:0006596">
    <property type="term" value="P:polyamine biosynthetic process"/>
    <property type="evidence" value="ECO:0007669"/>
    <property type="project" value="InterPro"/>
</dbReference>
<evidence type="ECO:0000256" key="1">
    <source>
        <dbReference type="ARBA" id="ARBA00001933"/>
    </source>
</evidence>
<dbReference type="RefSeq" id="WP_051744215.1">
    <property type="nucleotide sequence ID" value="NZ_CCDH010000003.1"/>
</dbReference>
<dbReference type="InterPro" id="IPR000183">
    <property type="entry name" value="Orn/DAP/Arg_de-COase"/>
</dbReference>
<dbReference type="GO" id="GO:0009089">
    <property type="term" value="P:lysine biosynthetic process via diaminopimelate"/>
    <property type="evidence" value="ECO:0007669"/>
    <property type="project" value="TreeGrafter"/>
</dbReference>
<dbReference type="SUPFAM" id="SSF51419">
    <property type="entry name" value="PLP-binding barrel"/>
    <property type="match status" value="1"/>
</dbReference>
<reference evidence="6" key="1">
    <citation type="submission" date="2014-03" db="EMBL/GenBank/DDBJ databases">
        <authorList>
            <person name="Urmite Genomes U."/>
        </authorList>
    </citation>
    <scope>NUCLEOTIDE SEQUENCE [LARGE SCALE GENOMIC DNA]</scope>
    <source>
        <strain evidence="6">HD-03</strain>
    </source>
</reference>
<evidence type="ECO:0000313" key="6">
    <source>
        <dbReference type="Proteomes" id="UP000028868"/>
    </source>
</evidence>
<dbReference type="PANTHER" id="PTHR43727">
    <property type="entry name" value="DIAMINOPIMELATE DECARBOXYLASE"/>
    <property type="match status" value="1"/>
</dbReference>
<dbReference type="Proteomes" id="UP000028868">
    <property type="component" value="Unassembled WGS sequence"/>
</dbReference>
<dbReference type="PRINTS" id="PR01182">
    <property type="entry name" value="ORNDCRBXLASE"/>
</dbReference>
<dbReference type="InterPro" id="IPR002433">
    <property type="entry name" value="Orn_de-COase"/>
</dbReference>
<feature type="modified residue" description="N6-(pyridoxal phosphate)lysine" evidence="3">
    <location>
        <position position="50"/>
    </location>
</feature>
<dbReference type="EMBL" id="CCDI010000004">
    <property type="protein sequence ID" value="CDQ25023.1"/>
    <property type="molecule type" value="Genomic_DNA"/>
</dbReference>
<feature type="domain" description="Orn/DAP/Arg decarboxylase 2 N-terminal" evidence="4">
    <location>
        <begin position="27"/>
        <end position="269"/>
    </location>
</feature>
<dbReference type="Gene3D" id="3.20.20.10">
    <property type="entry name" value="Alanine racemase"/>
    <property type="match status" value="1"/>
</dbReference>
<feature type="active site" description="Proton donor" evidence="3">
    <location>
        <position position="340"/>
    </location>
</feature>
<name>A0A024P843_9BACI</name>
<organism evidence="5 6">
    <name type="scientific">Halobacillus karajensis</name>
    <dbReference type="NCBI Taxonomy" id="195088"/>
    <lineage>
        <taxon>Bacteria</taxon>
        <taxon>Bacillati</taxon>
        <taxon>Bacillota</taxon>
        <taxon>Bacilli</taxon>
        <taxon>Bacillales</taxon>
        <taxon>Bacillaceae</taxon>
        <taxon>Halobacillus</taxon>
    </lineage>
</organism>
<evidence type="ECO:0000259" key="4">
    <source>
        <dbReference type="Pfam" id="PF02784"/>
    </source>
</evidence>
<dbReference type="InterPro" id="IPR029066">
    <property type="entry name" value="PLP-binding_barrel"/>
</dbReference>
<keyword evidence="2 3" id="KW-0663">Pyridoxal phosphate</keyword>
<proteinExistence type="predicted"/>
<accession>A0A024P843</accession>
<gene>
    <name evidence="5" type="primary">btrK</name>
    <name evidence="5" type="ORF">BN983_03325</name>
</gene>
<evidence type="ECO:0000256" key="3">
    <source>
        <dbReference type="PIRSR" id="PIRSR600183-50"/>
    </source>
</evidence>
<dbReference type="AlphaFoldDB" id="A0A024P843"/>
<dbReference type="GO" id="GO:0008836">
    <property type="term" value="F:diaminopimelate decarboxylase activity"/>
    <property type="evidence" value="ECO:0007669"/>
    <property type="project" value="TreeGrafter"/>
</dbReference>
<comment type="caution">
    <text evidence="5">The sequence shown here is derived from an EMBL/GenBank/DDBJ whole genome shotgun (WGS) entry which is preliminary data.</text>
</comment>
<evidence type="ECO:0000313" key="5">
    <source>
        <dbReference type="EMBL" id="CDQ25023.1"/>
    </source>
</evidence>
<dbReference type="InterPro" id="IPR022644">
    <property type="entry name" value="De-COase2_N"/>
</dbReference>
<dbReference type="InterPro" id="IPR009006">
    <property type="entry name" value="Ala_racemase/Decarboxylase_C"/>
</dbReference>
<sequence>MKMEHFIEQKKQQSKEPLCAYLYDLKKLKTHACELKNSLPEFCRLFYAVKANPDERFLSTLAPILDGFEVASGGEMEKAVRFKRPLLFGAPAKKDWELVKAMDSGVEALNVESFHDLNRIGYLSNQRGTPTPVLIRVNLNRDVPESHHMMSGVPTQFGVDEREVPSLLRKAKSMNHISIKGFHFHAMSNNLSAQAHLRFVESCLEKSKTWRDQFDLPLSMVDVGGGIGINYWNPEDPFDWVTLAAGLHRLKDQMDGLTLVLELGRFLTAACGSYVTEVLDVKKNHDQSFALLRGGSHHLRLPAAWKMNHPFRIHAIEEWPYPFERPEVYHEKVTITGELCTPNDVLVKSVYVPRLRAGDVVIFEYAGAYAWTISHHEFLSHPEPEFVYLHEA</sequence>
<dbReference type="CDD" id="cd06843">
    <property type="entry name" value="PLPDE_III_PvsE_like"/>
    <property type="match status" value="1"/>
</dbReference>